<name>A0A6G5AA00_RHIMP</name>
<protein>
    <submittedName>
        <fullName evidence="3">Putative dna transposase thap9</fullName>
    </submittedName>
</protein>
<feature type="domain" description="Transposable element P transposase-like RNase H C-terminal" evidence="2">
    <location>
        <begin position="65"/>
        <end position="99"/>
    </location>
</feature>
<dbReference type="AlphaFoldDB" id="A0A6G5AA00"/>
<dbReference type="VEuPathDB" id="VectorBase:LOC119168446"/>
<evidence type="ECO:0000259" key="2">
    <source>
        <dbReference type="Pfam" id="PF21789"/>
    </source>
</evidence>
<evidence type="ECO:0000313" key="3">
    <source>
        <dbReference type="EMBL" id="NIE47825.1"/>
    </source>
</evidence>
<dbReference type="PANTHER" id="PTHR47577:SF2">
    <property type="entry name" value="THAP DOMAIN CONTAINING 9"/>
    <property type="match status" value="1"/>
</dbReference>
<keyword evidence="1" id="KW-1133">Transmembrane helix</keyword>
<dbReference type="PANTHER" id="PTHR47577">
    <property type="entry name" value="THAP DOMAIN-CONTAINING PROTEIN 6"/>
    <property type="match status" value="1"/>
</dbReference>
<dbReference type="EMBL" id="GIKN01005552">
    <property type="protein sequence ID" value="NIE47825.1"/>
    <property type="molecule type" value="Transcribed_RNA"/>
</dbReference>
<dbReference type="InterPro" id="IPR048367">
    <property type="entry name" value="TNP-like_RNaseH_C"/>
</dbReference>
<sequence length="198" mass="22277">MISKQLFDSTIQYLSLLKEPANMRHLIGTARKTGFLGFIVCMKSLLAMYDFIICKKKILKYIPGHKISQDHLELFFGLIRAHGGHNDHPTAQQFQAAFKKVIVQNELSDAVSGNCQVLDHITILSCSSTRRHSALLLNATVQRRQLLSEECIEQSHVVSEHDYCASLEHISDFGIVCYLHCWLCGSQAGLKADVCPLY</sequence>
<feature type="transmembrane region" description="Helical" evidence="1">
    <location>
        <begin position="33"/>
        <end position="52"/>
    </location>
</feature>
<keyword evidence="1" id="KW-0812">Transmembrane</keyword>
<proteinExistence type="predicted"/>
<organism evidence="3">
    <name type="scientific">Rhipicephalus microplus</name>
    <name type="common">Cattle tick</name>
    <name type="synonym">Boophilus microplus</name>
    <dbReference type="NCBI Taxonomy" id="6941"/>
    <lineage>
        <taxon>Eukaryota</taxon>
        <taxon>Metazoa</taxon>
        <taxon>Ecdysozoa</taxon>
        <taxon>Arthropoda</taxon>
        <taxon>Chelicerata</taxon>
        <taxon>Arachnida</taxon>
        <taxon>Acari</taxon>
        <taxon>Parasitiformes</taxon>
        <taxon>Ixodida</taxon>
        <taxon>Ixodoidea</taxon>
        <taxon>Ixodidae</taxon>
        <taxon>Rhipicephalinae</taxon>
        <taxon>Rhipicephalus</taxon>
        <taxon>Boophilus</taxon>
    </lineage>
</organism>
<evidence type="ECO:0000256" key="1">
    <source>
        <dbReference type="SAM" id="Phobius"/>
    </source>
</evidence>
<dbReference type="Pfam" id="PF21789">
    <property type="entry name" value="TNP-like_RNaseH_C"/>
    <property type="match status" value="1"/>
</dbReference>
<keyword evidence="1" id="KW-0472">Membrane</keyword>
<reference evidence="3" key="1">
    <citation type="submission" date="2020-03" db="EMBL/GenBank/DDBJ databases">
        <title>A transcriptome and proteome of the tick Rhipicephalus microplus shaped by the genetic composition of its hosts and developmental stage.</title>
        <authorList>
            <person name="Garcia G.R."/>
            <person name="Ribeiro J.M.C."/>
            <person name="Maruyama S.R."/>
            <person name="Gardinasse L.G."/>
            <person name="Nelson K."/>
            <person name="Ferreira B.R."/>
            <person name="Andrade T.G."/>
            <person name="Santos I.K.F.M."/>
        </authorList>
    </citation>
    <scope>NUCLEOTIDE SEQUENCE</scope>
    <source>
        <strain evidence="3">NSGR</strain>
        <tissue evidence="3">Salivary glands</tissue>
    </source>
</reference>
<dbReference type="OrthoDB" id="6509481at2759"/>
<accession>A0A6G5AA00</accession>